<evidence type="ECO:0000313" key="2">
    <source>
        <dbReference type="Proteomes" id="UP000324222"/>
    </source>
</evidence>
<reference evidence="1 2" key="1">
    <citation type="submission" date="2019-05" db="EMBL/GenBank/DDBJ databases">
        <title>Another draft genome of Portunus trituberculatus and its Hox gene families provides insights of decapod evolution.</title>
        <authorList>
            <person name="Jeong J.-H."/>
            <person name="Song I."/>
            <person name="Kim S."/>
            <person name="Choi T."/>
            <person name="Kim D."/>
            <person name="Ryu S."/>
            <person name="Kim W."/>
        </authorList>
    </citation>
    <scope>NUCLEOTIDE SEQUENCE [LARGE SCALE GENOMIC DNA]</scope>
    <source>
        <tissue evidence="1">Muscle</tissue>
    </source>
</reference>
<dbReference type="AlphaFoldDB" id="A0A5B7DTW2"/>
<dbReference type="Proteomes" id="UP000324222">
    <property type="component" value="Unassembled WGS sequence"/>
</dbReference>
<dbReference type="EMBL" id="VSRR010001337">
    <property type="protein sequence ID" value="MPC24497.1"/>
    <property type="molecule type" value="Genomic_DNA"/>
</dbReference>
<proteinExistence type="predicted"/>
<protein>
    <submittedName>
        <fullName evidence="1">Uncharacterized protein</fullName>
    </submittedName>
</protein>
<gene>
    <name evidence="1" type="ORF">E2C01_017578</name>
</gene>
<evidence type="ECO:0000313" key="1">
    <source>
        <dbReference type="EMBL" id="MPC24497.1"/>
    </source>
</evidence>
<comment type="caution">
    <text evidence="1">The sequence shown here is derived from an EMBL/GenBank/DDBJ whole genome shotgun (WGS) entry which is preliminary data.</text>
</comment>
<sequence>MTRFHIHSAYYLIIHFEPSTPHFSLPQAPNCYVQELYPSVYGICFPGMVGGGKKAVTLILFLQTHREHLLSQHTYSPWMLRYGSLQKVLQEEALATDIATAITTIRHTTRFCYHRNSLVAAVVVVVLLEGGISNAPLSTARVTALGARPALTIVVTPLWERELTVHIWKLS</sequence>
<organism evidence="1 2">
    <name type="scientific">Portunus trituberculatus</name>
    <name type="common">Swimming crab</name>
    <name type="synonym">Neptunus trituberculatus</name>
    <dbReference type="NCBI Taxonomy" id="210409"/>
    <lineage>
        <taxon>Eukaryota</taxon>
        <taxon>Metazoa</taxon>
        <taxon>Ecdysozoa</taxon>
        <taxon>Arthropoda</taxon>
        <taxon>Crustacea</taxon>
        <taxon>Multicrustacea</taxon>
        <taxon>Malacostraca</taxon>
        <taxon>Eumalacostraca</taxon>
        <taxon>Eucarida</taxon>
        <taxon>Decapoda</taxon>
        <taxon>Pleocyemata</taxon>
        <taxon>Brachyura</taxon>
        <taxon>Eubrachyura</taxon>
        <taxon>Portunoidea</taxon>
        <taxon>Portunidae</taxon>
        <taxon>Portuninae</taxon>
        <taxon>Portunus</taxon>
    </lineage>
</organism>
<name>A0A5B7DTW2_PORTR</name>
<accession>A0A5B7DTW2</accession>
<keyword evidence="2" id="KW-1185">Reference proteome</keyword>